<proteinExistence type="predicted"/>
<dbReference type="Proteomes" id="UP000036959">
    <property type="component" value="Unassembled WGS sequence"/>
</dbReference>
<dbReference type="EMBL" id="LFJJ01000002">
    <property type="protein sequence ID" value="KND62272.1"/>
    <property type="molecule type" value="Genomic_DNA"/>
</dbReference>
<organism evidence="1 2">
    <name type="scientific">Candidatus Burkholderia verschuerenii</name>
    <dbReference type="NCBI Taxonomy" id="242163"/>
    <lineage>
        <taxon>Bacteria</taxon>
        <taxon>Pseudomonadati</taxon>
        <taxon>Pseudomonadota</taxon>
        <taxon>Betaproteobacteria</taxon>
        <taxon>Burkholderiales</taxon>
        <taxon>Burkholderiaceae</taxon>
        <taxon>Burkholderia</taxon>
    </lineage>
</organism>
<accession>A0A0L0MHW4</accession>
<protein>
    <submittedName>
        <fullName evidence="1">Uncharacterized protein</fullName>
    </submittedName>
</protein>
<keyword evidence="2" id="KW-1185">Reference proteome</keyword>
<dbReference type="RefSeq" id="WP_050451554.1">
    <property type="nucleotide sequence ID" value="NZ_LFJJ01000002.1"/>
</dbReference>
<dbReference type="AlphaFoldDB" id="A0A0L0MHW4"/>
<sequence length="136" mass="15452">MDGFRIPVEHHRALARYYEKVLECSFVLSGEQCDASEVFHREGFLPLIVEVASTRSQRAFNQPIKAEIVAHESALLGKSVVLPDDADQPILLLLVRAAELVFKPVRGQTIELYPIFEYCWMAPEKRARAAWQPSDI</sequence>
<dbReference type="PATRIC" id="fig|242163.4.peg.2507"/>
<gene>
    <name evidence="1" type="ORF">BVER_01704</name>
</gene>
<evidence type="ECO:0000313" key="1">
    <source>
        <dbReference type="EMBL" id="KND62272.1"/>
    </source>
</evidence>
<comment type="caution">
    <text evidence="1">The sequence shown here is derived from an EMBL/GenBank/DDBJ whole genome shotgun (WGS) entry which is preliminary data.</text>
</comment>
<dbReference type="OrthoDB" id="8967637at2"/>
<reference evidence="2" key="1">
    <citation type="submission" date="2015-06" db="EMBL/GenBank/DDBJ databases">
        <title>Comparative genomics of Burkholderia leaf nodule symbionts.</title>
        <authorList>
            <person name="Carlier A."/>
            <person name="Eberl L."/>
            <person name="Pinto-Carbo M."/>
        </authorList>
    </citation>
    <scope>NUCLEOTIDE SEQUENCE [LARGE SCALE GENOMIC DNA]</scope>
    <source>
        <strain evidence="2">UZHbot4</strain>
    </source>
</reference>
<evidence type="ECO:0000313" key="2">
    <source>
        <dbReference type="Proteomes" id="UP000036959"/>
    </source>
</evidence>
<name>A0A0L0MHW4_9BURK</name>